<dbReference type="Proteomes" id="UP001314903">
    <property type="component" value="Unassembled WGS sequence"/>
</dbReference>
<dbReference type="InterPro" id="IPR006665">
    <property type="entry name" value="OmpA-like"/>
</dbReference>
<name>A0ABS4KLV1_9FIRM</name>
<keyword evidence="3" id="KW-1133">Transmembrane helix</keyword>
<dbReference type="PANTHER" id="PTHR30329">
    <property type="entry name" value="STATOR ELEMENT OF FLAGELLAR MOTOR COMPLEX"/>
    <property type="match status" value="1"/>
</dbReference>
<accession>A0ABS4KLV1</accession>
<keyword evidence="2" id="KW-0175">Coiled coil</keyword>
<evidence type="ECO:0000256" key="2">
    <source>
        <dbReference type="SAM" id="Coils"/>
    </source>
</evidence>
<evidence type="ECO:0000256" key="1">
    <source>
        <dbReference type="PROSITE-ProRule" id="PRU00473"/>
    </source>
</evidence>
<evidence type="ECO:0000256" key="3">
    <source>
        <dbReference type="SAM" id="Phobius"/>
    </source>
</evidence>
<proteinExistence type="predicted"/>
<keyword evidence="1 3" id="KW-0472">Membrane</keyword>
<dbReference type="PANTHER" id="PTHR30329:SF21">
    <property type="entry name" value="LIPOPROTEIN YIAD-RELATED"/>
    <property type="match status" value="1"/>
</dbReference>
<evidence type="ECO:0000313" key="6">
    <source>
        <dbReference type="Proteomes" id="UP001314903"/>
    </source>
</evidence>
<feature type="domain" description="OmpA-like" evidence="4">
    <location>
        <begin position="89"/>
        <end position="221"/>
    </location>
</feature>
<dbReference type="Pfam" id="PF00691">
    <property type="entry name" value="OmpA"/>
    <property type="match status" value="1"/>
</dbReference>
<keyword evidence="6" id="KW-1185">Reference proteome</keyword>
<gene>
    <name evidence="5" type="ORF">J2Z35_002595</name>
</gene>
<feature type="coiled-coil region" evidence="2">
    <location>
        <begin position="39"/>
        <end position="66"/>
    </location>
</feature>
<dbReference type="CDD" id="cd07185">
    <property type="entry name" value="OmpA_C-like"/>
    <property type="match status" value="1"/>
</dbReference>
<dbReference type="InterPro" id="IPR050330">
    <property type="entry name" value="Bact_OuterMem_StrucFunc"/>
</dbReference>
<evidence type="ECO:0000313" key="5">
    <source>
        <dbReference type="EMBL" id="MBP2028765.1"/>
    </source>
</evidence>
<dbReference type="Gene3D" id="3.30.1330.60">
    <property type="entry name" value="OmpA-like domain"/>
    <property type="match status" value="1"/>
</dbReference>
<dbReference type="InterPro" id="IPR036737">
    <property type="entry name" value="OmpA-like_sf"/>
</dbReference>
<dbReference type="SUPFAM" id="SSF103088">
    <property type="entry name" value="OmpA-like"/>
    <property type="match status" value="1"/>
</dbReference>
<dbReference type="PROSITE" id="PS51123">
    <property type="entry name" value="OMPA_2"/>
    <property type="match status" value="1"/>
</dbReference>
<feature type="transmembrane region" description="Helical" evidence="3">
    <location>
        <begin position="20"/>
        <end position="37"/>
    </location>
</feature>
<sequence>MGRKINKEEDTNYWISFSDLMAGMLIIFILLFIFRMLDYSQSSEKLNETQRELEETKKIVLELSGTRAKIIALLQEAFEKEKIDIAVDINTGSIMLREGVLFDVAKSQMKDEGKEFLERFIPVYLRILLENEEINQELAEIIIEGHTDDVGSYIYNLGLSQDRAFNVATFILSDEFEYNHKEKLKKYLTANGKSFSNPIYKDNEIDRESSRRVVLKFRLKEEETLLEINKQLEAGGRNNE</sequence>
<comment type="caution">
    <text evidence="5">The sequence shown here is derived from an EMBL/GenBank/DDBJ whole genome shotgun (WGS) entry which is preliminary data.</text>
</comment>
<evidence type="ECO:0000259" key="4">
    <source>
        <dbReference type="PROSITE" id="PS51123"/>
    </source>
</evidence>
<dbReference type="EMBL" id="JAGGLI010000039">
    <property type="protein sequence ID" value="MBP2028765.1"/>
    <property type="molecule type" value="Genomic_DNA"/>
</dbReference>
<protein>
    <submittedName>
        <fullName evidence="5">Chemotaxis protein MotB</fullName>
    </submittedName>
</protein>
<dbReference type="RefSeq" id="WP_209661823.1">
    <property type="nucleotide sequence ID" value="NZ_JAGGLI010000039.1"/>
</dbReference>
<keyword evidence="3" id="KW-0812">Transmembrane</keyword>
<reference evidence="5 6" key="1">
    <citation type="submission" date="2021-03" db="EMBL/GenBank/DDBJ databases">
        <title>Genomic Encyclopedia of Type Strains, Phase IV (KMG-IV): sequencing the most valuable type-strain genomes for metagenomic binning, comparative biology and taxonomic classification.</title>
        <authorList>
            <person name="Goeker M."/>
        </authorList>
    </citation>
    <scope>NUCLEOTIDE SEQUENCE [LARGE SCALE GENOMIC DNA]</scope>
    <source>
        <strain evidence="5 6">DSM 27512</strain>
    </source>
</reference>
<organism evidence="5 6">
    <name type="scientific">Acetoanaerobium pronyense</name>
    <dbReference type="NCBI Taxonomy" id="1482736"/>
    <lineage>
        <taxon>Bacteria</taxon>
        <taxon>Bacillati</taxon>
        <taxon>Bacillota</taxon>
        <taxon>Clostridia</taxon>
        <taxon>Peptostreptococcales</taxon>
        <taxon>Filifactoraceae</taxon>
        <taxon>Acetoanaerobium</taxon>
    </lineage>
</organism>